<evidence type="ECO:0000256" key="5">
    <source>
        <dbReference type="ARBA" id="ARBA00022840"/>
    </source>
</evidence>
<evidence type="ECO:0000259" key="8">
    <source>
        <dbReference type="Pfam" id="PF00288"/>
    </source>
</evidence>
<dbReference type="Pfam" id="PF10509">
    <property type="entry name" value="GalKase_gal_bdg"/>
    <property type="match status" value="1"/>
</dbReference>
<dbReference type="InterPro" id="IPR006203">
    <property type="entry name" value="GHMP_knse_ATP-bd_CS"/>
</dbReference>
<keyword evidence="3" id="KW-0547">Nucleotide-binding</keyword>
<dbReference type="PANTHER" id="PTHR10457:SF7">
    <property type="entry name" value="GALACTOKINASE-RELATED"/>
    <property type="match status" value="1"/>
</dbReference>
<feature type="domain" description="Galactokinase N-terminal" evidence="10">
    <location>
        <begin position="19"/>
        <end position="67"/>
    </location>
</feature>
<dbReference type="InterPro" id="IPR000705">
    <property type="entry name" value="Galactokinase"/>
</dbReference>
<protein>
    <recommendedName>
        <fullName evidence="7">Galactokinase</fullName>
        <ecNumber evidence="7">2.7.1.6</ecNumber>
    </recommendedName>
</protein>
<evidence type="ECO:0000256" key="4">
    <source>
        <dbReference type="ARBA" id="ARBA00022777"/>
    </source>
</evidence>
<keyword evidence="6" id="KW-0119">Carbohydrate metabolism</keyword>
<dbReference type="EMBL" id="BAAALG010000004">
    <property type="protein sequence ID" value="GAA1097425.1"/>
    <property type="molecule type" value="Genomic_DNA"/>
</dbReference>
<reference evidence="11 12" key="1">
    <citation type="journal article" date="2019" name="Int. J. Syst. Evol. Microbiol.">
        <title>The Global Catalogue of Microorganisms (GCM) 10K type strain sequencing project: providing services to taxonomists for standard genome sequencing and annotation.</title>
        <authorList>
            <consortium name="The Broad Institute Genomics Platform"/>
            <consortium name="The Broad Institute Genome Sequencing Center for Infectious Disease"/>
            <person name="Wu L."/>
            <person name="Ma J."/>
        </authorList>
    </citation>
    <scope>NUCLEOTIDE SEQUENCE [LARGE SCALE GENOMIC DNA]</scope>
    <source>
        <strain evidence="11 12">JCM 13008</strain>
    </source>
</reference>
<dbReference type="InterPro" id="IPR006204">
    <property type="entry name" value="GHMP_kinase_N_dom"/>
</dbReference>
<dbReference type="PIRSF" id="PIRSF000530">
    <property type="entry name" value="Galactokinase"/>
    <property type="match status" value="1"/>
</dbReference>
<keyword evidence="5" id="KW-0067">ATP-binding</keyword>
<dbReference type="PANTHER" id="PTHR10457">
    <property type="entry name" value="MEVALONATE KINASE/GALACTOKINASE"/>
    <property type="match status" value="1"/>
</dbReference>
<comment type="similarity">
    <text evidence="1">Belongs to the GHMP kinase family. GalK subfamily.</text>
</comment>
<dbReference type="InterPro" id="IPR014721">
    <property type="entry name" value="Ribsml_uS5_D2-typ_fold_subgr"/>
</dbReference>
<proteinExistence type="inferred from homology"/>
<dbReference type="Gene3D" id="3.30.70.890">
    <property type="entry name" value="GHMP kinase, C-terminal domain"/>
    <property type="match status" value="1"/>
</dbReference>
<evidence type="ECO:0000259" key="10">
    <source>
        <dbReference type="Pfam" id="PF10509"/>
    </source>
</evidence>
<dbReference type="PRINTS" id="PR00473">
    <property type="entry name" value="GALCTOKINASE"/>
</dbReference>
<dbReference type="InterPro" id="IPR013750">
    <property type="entry name" value="GHMP_kinase_C_dom"/>
</dbReference>
<accession>A0ABN1TPW9</accession>
<evidence type="ECO:0000256" key="2">
    <source>
        <dbReference type="ARBA" id="ARBA00022679"/>
    </source>
</evidence>
<evidence type="ECO:0000259" key="9">
    <source>
        <dbReference type="Pfam" id="PF08544"/>
    </source>
</evidence>
<evidence type="ECO:0000313" key="11">
    <source>
        <dbReference type="EMBL" id="GAA1097425.1"/>
    </source>
</evidence>
<evidence type="ECO:0000256" key="1">
    <source>
        <dbReference type="ARBA" id="ARBA00006566"/>
    </source>
</evidence>
<comment type="caution">
    <text evidence="11">The sequence shown here is derived from an EMBL/GenBank/DDBJ whole genome shotgun (WGS) entry which is preliminary data.</text>
</comment>
<evidence type="ECO:0000256" key="6">
    <source>
        <dbReference type="ARBA" id="ARBA00023144"/>
    </source>
</evidence>
<dbReference type="InterPro" id="IPR020568">
    <property type="entry name" value="Ribosomal_Su5_D2-typ_SF"/>
</dbReference>
<feature type="domain" description="GHMP kinase C-terminal" evidence="9">
    <location>
        <begin position="283"/>
        <end position="363"/>
    </location>
</feature>
<dbReference type="PRINTS" id="PR00959">
    <property type="entry name" value="MEVGALKINASE"/>
</dbReference>
<dbReference type="PROSITE" id="PS00106">
    <property type="entry name" value="GALACTOKINASE"/>
    <property type="match status" value="1"/>
</dbReference>
<dbReference type="SUPFAM" id="SSF55060">
    <property type="entry name" value="GHMP Kinase, C-terminal domain"/>
    <property type="match status" value="1"/>
</dbReference>
<name>A0ABN1TPW9_9ACTN</name>
<dbReference type="Proteomes" id="UP001501581">
    <property type="component" value="Unassembled WGS sequence"/>
</dbReference>
<dbReference type="RefSeq" id="WP_343992562.1">
    <property type="nucleotide sequence ID" value="NZ_BAAALG010000004.1"/>
</dbReference>
<keyword evidence="12" id="KW-1185">Reference proteome</keyword>
<dbReference type="InterPro" id="IPR019741">
    <property type="entry name" value="Galactokinase_CS"/>
</dbReference>
<dbReference type="EC" id="2.7.1.6" evidence="7"/>
<gene>
    <name evidence="11" type="primary">galK</name>
    <name evidence="11" type="ORF">GCM10009668_13070</name>
</gene>
<dbReference type="Gene3D" id="3.30.230.10">
    <property type="match status" value="1"/>
</dbReference>
<dbReference type="InterPro" id="IPR006206">
    <property type="entry name" value="Mevalonate/galactokinase"/>
</dbReference>
<dbReference type="NCBIfam" id="TIGR00131">
    <property type="entry name" value="gal_kin"/>
    <property type="match status" value="1"/>
</dbReference>
<keyword evidence="4" id="KW-0418">Kinase</keyword>
<evidence type="ECO:0000256" key="3">
    <source>
        <dbReference type="ARBA" id="ARBA00022741"/>
    </source>
</evidence>
<dbReference type="InterPro" id="IPR036554">
    <property type="entry name" value="GHMP_kinase_C_sf"/>
</dbReference>
<keyword evidence="2" id="KW-0808">Transferase</keyword>
<keyword evidence="6" id="KW-0299">Galactose metabolism</keyword>
<evidence type="ECO:0000313" key="12">
    <source>
        <dbReference type="Proteomes" id="UP001501581"/>
    </source>
</evidence>
<dbReference type="InterPro" id="IPR019539">
    <property type="entry name" value="GalKase_N"/>
</dbReference>
<evidence type="ECO:0000256" key="7">
    <source>
        <dbReference type="NCBIfam" id="TIGR00131"/>
    </source>
</evidence>
<dbReference type="PROSITE" id="PS00627">
    <property type="entry name" value="GHMP_KINASES_ATP"/>
    <property type="match status" value="1"/>
</dbReference>
<dbReference type="SUPFAM" id="SSF54211">
    <property type="entry name" value="Ribosomal protein S5 domain 2-like"/>
    <property type="match status" value="1"/>
</dbReference>
<feature type="domain" description="GHMP kinase N-terminal" evidence="8">
    <location>
        <begin position="108"/>
        <end position="179"/>
    </location>
</feature>
<organism evidence="11 12">
    <name type="scientific">Nocardioides dubius</name>
    <dbReference type="NCBI Taxonomy" id="317019"/>
    <lineage>
        <taxon>Bacteria</taxon>
        <taxon>Bacillati</taxon>
        <taxon>Actinomycetota</taxon>
        <taxon>Actinomycetes</taxon>
        <taxon>Propionibacteriales</taxon>
        <taxon>Nocardioidaceae</taxon>
        <taxon>Nocardioides</taxon>
    </lineage>
</organism>
<dbReference type="Pfam" id="PF08544">
    <property type="entry name" value="GHMP_kinases_C"/>
    <property type="match status" value="1"/>
</dbReference>
<dbReference type="Pfam" id="PF00288">
    <property type="entry name" value="GHMP_kinases_N"/>
    <property type="match status" value="1"/>
</dbReference>
<sequence>MERIDAGTPSQIARALADEFALRYGRRPVRVARAPGRVNLIGEHTDYNGGLCLPIALPHATYAAFAPRSDDEVLVHSAGIGTWHGDLSTLRHASGWAGYPAGTLWALGIEHGVELAIDSRVPLGSGLSSSAALTCSVAVAARPDLVSEAGLPTLISATMRAEREVVGAPTGGLDQTISLSAPDDGALLLDFGRLDEDGVPSTRAVPIALGEHRLLVVDSGVRHDLAAGGYAARRAECQRAAEALGISLLSQADPEAVERLSDPVLRRRARHVVSENARVRDAVAALAVQDAVALGALLNAAHASLRDDFEVSCAEVDLLVETAAAAGAVGGRMTGGGFGGAAVLLVPEARVADVLAALDAAWRRQGWTGLSVLDTDGGAPRANLLPVP</sequence>